<feature type="non-terminal residue" evidence="2">
    <location>
        <position position="1"/>
    </location>
</feature>
<accession>C7IYU4</accession>
<protein>
    <submittedName>
        <fullName evidence="2">Os02g0555200 protein</fullName>
    </submittedName>
</protein>
<feature type="region of interest" description="Disordered" evidence="1">
    <location>
        <begin position="25"/>
        <end position="54"/>
    </location>
</feature>
<evidence type="ECO:0000313" key="2">
    <source>
        <dbReference type="EMBL" id="BAH91749.1"/>
    </source>
</evidence>
<dbReference type="Proteomes" id="UP000000763">
    <property type="component" value="Chromosome 2"/>
</dbReference>
<proteinExistence type="predicted"/>
<name>C7IYU4_ORYSJ</name>
<reference evidence="3" key="2">
    <citation type="journal article" date="2008" name="Nucleic Acids Res.">
        <title>The rice annotation project database (RAP-DB): 2008 update.</title>
        <authorList>
            <consortium name="The rice annotation project (RAP)"/>
        </authorList>
    </citation>
    <scope>GENOME REANNOTATION</scope>
    <source>
        <strain evidence="3">cv. Nipponbare</strain>
    </source>
</reference>
<dbReference type="KEGG" id="dosa:Os02g0555200"/>
<dbReference type="EMBL" id="AP008208">
    <property type="protein sequence ID" value="BAH91749.1"/>
    <property type="molecule type" value="Genomic_DNA"/>
</dbReference>
<evidence type="ECO:0000313" key="3">
    <source>
        <dbReference type="Proteomes" id="UP000000763"/>
    </source>
</evidence>
<evidence type="ECO:0000256" key="1">
    <source>
        <dbReference type="SAM" id="MobiDB-lite"/>
    </source>
</evidence>
<gene>
    <name evidence="2" type="ordered locus">Os02g0555200</name>
</gene>
<reference evidence="2 3" key="1">
    <citation type="journal article" date="2005" name="Nature">
        <title>The map-based sequence of the rice genome.</title>
        <authorList>
            <consortium name="International rice genome sequencing project (IRGSP)"/>
            <person name="Matsumoto T."/>
            <person name="Wu J."/>
            <person name="Kanamori H."/>
            <person name="Katayose Y."/>
            <person name="Fujisawa M."/>
            <person name="Namiki N."/>
            <person name="Mizuno H."/>
            <person name="Yamamoto K."/>
            <person name="Antonio B.A."/>
            <person name="Baba T."/>
            <person name="Sakata K."/>
            <person name="Nagamura Y."/>
            <person name="Aoki H."/>
            <person name="Arikawa K."/>
            <person name="Arita K."/>
            <person name="Bito T."/>
            <person name="Chiden Y."/>
            <person name="Fujitsuka N."/>
            <person name="Fukunaka R."/>
            <person name="Hamada M."/>
            <person name="Harada C."/>
            <person name="Hayashi A."/>
            <person name="Hijishita S."/>
            <person name="Honda M."/>
            <person name="Hosokawa S."/>
            <person name="Ichikawa Y."/>
            <person name="Idonuma A."/>
            <person name="Iijima M."/>
            <person name="Ikeda M."/>
            <person name="Ikeno M."/>
            <person name="Ito K."/>
            <person name="Ito S."/>
            <person name="Ito T."/>
            <person name="Ito Y."/>
            <person name="Ito Y."/>
            <person name="Iwabuchi A."/>
            <person name="Kamiya K."/>
            <person name="Karasawa W."/>
            <person name="Kurita K."/>
            <person name="Katagiri S."/>
            <person name="Kikuta A."/>
            <person name="Kobayashi H."/>
            <person name="Kobayashi N."/>
            <person name="Machita K."/>
            <person name="Maehara T."/>
            <person name="Masukawa M."/>
            <person name="Mizubayashi T."/>
            <person name="Mukai Y."/>
            <person name="Nagasaki H."/>
            <person name="Nagata Y."/>
            <person name="Naito S."/>
            <person name="Nakashima M."/>
            <person name="Nakama Y."/>
            <person name="Nakamichi Y."/>
            <person name="Nakamura M."/>
            <person name="Meguro A."/>
            <person name="Negishi M."/>
            <person name="Ohta I."/>
            <person name="Ohta T."/>
            <person name="Okamoto M."/>
            <person name="Ono N."/>
            <person name="Saji S."/>
            <person name="Sakaguchi M."/>
            <person name="Sakai K."/>
            <person name="Shibata M."/>
            <person name="Shimokawa T."/>
            <person name="Song J."/>
            <person name="Takazaki Y."/>
            <person name="Terasawa K."/>
            <person name="Tsugane M."/>
            <person name="Tsuji K."/>
            <person name="Ueda S."/>
            <person name="Waki K."/>
            <person name="Yamagata H."/>
            <person name="Yamamoto M."/>
            <person name="Yamamoto S."/>
            <person name="Yamane H."/>
            <person name="Yoshiki S."/>
            <person name="Yoshihara R."/>
            <person name="Yukawa K."/>
            <person name="Zhong H."/>
            <person name="Yano M."/>
            <person name="Yuan Q."/>
            <person name="Ouyang S."/>
            <person name="Liu J."/>
            <person name="Jones K.M."/>
            <person name="Gansberger K."/>
            <person name="Moffat K."/>
            <person name="Hill J."/>
            <person name="Bera J."/>
            <person name="Fadrosh D."/>
            <person name="Jin S."/>
            <person name="Johri S."/>
            <person name="Kim M."/>
            <person name="Overton L."/>
            <person name="Reardon M."/>
            <person name="Tsitrin T."/>
            <person name="Vuong H."/>
            <person name="Weaver B."/>
            <person name="Ciecko A."/>
            <person name="Tallon L."/>
            <person name="Jackson J."/>
            <person name="Pai G."/>
            <person name="Aken S.V."/>
            <person name="Utterback T."/>
            <person name="Reidmuller S."/>
            <person name="Feldblyum T."/>
            <person name="Hsiao J."/>
            <person name="Zismann V."/>
            <person name="Iobst S."/>
            <person name="de Vazeille A.R."/>
            <person name="Buell C.R."/>
            <person name="Ying K."/>
            <person name="Li Y."/>
            <person name="Lu T."/>
            <person name="Huang Y."/>
            <person name="Zhao Q."/>
            <person name="Feng Q."/>
            <person name="Zhang L."/>
            <person name="Zhu J."/>
            <person name="Weng Q."/>
            <person name="Mu J."/>
            <person name="Lu Y."/>
            <person name="Fan D."/>
            <person name="Liu Y."/>
            <person name="Guan J."/>
            <person name="Zhang Y."/>
            <person name="Yu S."/>
            <person name="Liu X."/>
            <person name="Zhang Y."/>
            <person name="Hong G."/>
            <person name="Han B."/>
            <person name="Choisne N."/>
            <person name="Demange N."/>
            <person name="Orjeda G."/>
            <person name="Samain S."/>
            <person name="Cattolico L."/>
            <person name="Pelletier E."/>
            <person name="Couloux A."/>
            <person name="Segurens B."/>
            <person name="Wincker P."/>
            <person name="D'Hont A."/>
            <person name="Scarpelli C."/>
            <person name="Weissenbach J."/>
            <person name="Salanoubat M."/>
            <person name="Quetier F."/>
            <person name="Yu Y."/>
            <person name="Kim H.R."/>
            <person name="Rambo T."/>
            <person name="Currie J."/>
            <person name="Collura K."/>
            <person name="Luo M."/>
            <person name="Yang T."/>
            <person name="Ammiraju J.S.S."/>
            <person name="Engler F."/>
            <person name="Soderlund C."/>
            <person name="Wing R.A."/>
            <person name="Palmer L.E."/>
            <person name="de la Bastide M."/>
            <person name="Spiegel L."/>
            <person name="Nascimento L."/>
            <person name="Zutavern T."/>
            <person name="O'Shaughnessy A."/>
            <person name="Dike S."/>
            <person name="Dedhia N."/>
            <person name="Preston R."/>
            <person name="Balija V."/>
            <person name="McCombie W.R."/>
            <person name="Chow T."/>
            <person name="Chen H."/>
            <person name="Chung M."/>
            <person name="Chen C."/>
            <person name="Shaw J."/>
            <person name="Wu H."/>
            <person name="Hsiao K."/>
            <person name="Chao Y."/>
            <person name="Chu M."/>
            <person name="Cheng C."/>
            <person name="Hour A."/>
            <person name="Lee P."/>
            <person name="Lin S."/>
            <person name="Lin Y."/>
            <person name="Liou J."/>
            <person name="Liu S."/>
            <person name="Hsing Y."/>
            <person name="Raghuvanshi S."/>
            <person name="Mohanty A."/>
            <person name="Bharti A.K."/>
            <person name="Gaur A."/>
            <person name="Gupta V."/>
            <person name="Kumar D."/>
            <person name="Ravi V."/>
            <person name="Vij S."/>
            <person name="Kapur A."/>
            <person name="Khurana P."/>
            <person name="Khurana P."/>
            <person name="Khurana J.P."/>
            <person name="Tyagi A.K."/>
            <person name="Gaikwad K."/>
            <person name="Singh A."/>
            <person name="Dalal V."/>
            <person name="Srivastava S."/>
            <person name="Dixit A."/>
            <person name="Pal A.K."/>
            <person name="Ghazi I.A."/>
            <person name="Yadav M."/>
            <person name="Pandit A."/>
            <person name="Bhargava A."/>
            <person name="Sureshbabu K."/>
            <person name="Batra K."/>
            <person name="Sharma T.R."/>
            <person name="Mohapatra T."/>
            <person name="Singh N.K."/>
            <person name="Messing J."/>
            <person name="Nelson A.B."/>
            <person name="Fuks G."/>
            <person name="Kavchok S."/>
            <person name="Keizer G."/>
            <person name="Linton E."/>
            <person name="Llaca V."/>
            <person name="Song R."/>
            <person name="Tanyolac B."/>
            <person name="Young S."/>
            <person name="Ho-Il K."/>
            <person name="Hahn J.H."/>
            <person name="Sangsakoo G."/>
            <person name="Vanavichit A."/>
            <person name="de Mattos Luiz.A.T."/>
            <person name="Zimmer P.D."/>
            <person name="Malone G."/>
            <person name="Dellagostin O."/>
            <person name="de Oliveira A.C."/>
            <person name="Bevan M."/>
            <person name="Bancroft I."/>
            <person name="Minx P."/>
            <person name="Cordum H."/>
            <person name="Wilson R."/>
            <person name="Cheng Z."/>
            <person name="Jin W."/>
            <person name="Jiang J."/>
            <person name="Leong S.A."/>
            <person name="Iwama H."/>
            <person name="Gojobori T."/>
            <person name="Itoh T."/>
            <person name="Niimura Y."/>
            <person name="Fujii Y."/>
            <person name="Habara T."/>
            <person name="Sakai H."/>
            <person name="Sato Y."/>
            <person name="Wilson G."/>
            <person name="Kumar K."/>
            <person name="McCouch S."/>
            <person name="Juretic N."/>
            <person name="Hoen D."/>
            <person name="Wright S."/>
            <person name="Bruskiewich R."/>
            <person name="Bureau T."/>
            <person name="Miyao A."/>
            <person name="Hirochika H."/>
            <person name="Nishikawa T."/>
            <person name="Kadowaki K."/>
            <person name="Sugiura M."/>
            <person name="Burr B."/>
            <person name="Sasaki T."/>
        </authorList>
    </citation>
    <scope>NUCLEOTIDE SEQUENCE [LARGE SCALE GENOMIC DNA]</scope>
    <source>
        <strain evidence="3">cv. Nipponbare</strain>
    </source>
</reference>
<feature type="compositionally biased region" description="Low complexity" evidence="1">
    <location>
        <begin position="25"/>
        <end position="34"/>
    </location>
</feature>
<sequence>GGTEGIEMVGWMDNTLWQSVLLLQQQQPSSTSTTGATRKDDDDRRRRRRVRHQPTIDEVIPSLVRW</sequence>
<organism evidence="2 3">
    <name type="scientific">Oryza sativa subsp. japonica</name>
    <name type="common">Rice</name>
    <dbReference type="NCBI Taxonomy" id="39947"/>
    <lineage>
        <taxon>Eukaryota</taxon>
        <taxon>Viridiplantae</taxon>
        <taxon>Streptophyta</taxon>
        <taxon>Embryophyta</taxon>
        <taxon>Tracheophyta</taxon>
        <taxon>Spermatophyta</taxon>
        <taxon>Magnoliopsida</taxon>
        <taxon>Liliopsida</taxon>
        <taxon>Poales</taxon>
        <taxon>Poaceae</taxon>
        <taxon>BOP clade</taxon>
        <taxon>Oryzoideae</taxon>
        <taxon>Oryzeae</taxon>
        <taxon>Oryzinae</taxon>
        <taxon>Oryza</taxon>
        <taxon>Oryza sativa</taxon>
    </lineage>
</organism>
<dbReference type="AlphaFoldDB" id="C7IYU4"/>